<dbReference type="PROSITE" id="PS00107">
    <property type="entry name" value="PROTEIN_KINASE_ATP"/>
    <property type="match status" value="1"/>
</dbReference>
<feature type="region of interest" description="Disordered" evidence="6">
    <location>
        <begin position="711"/>
        <end position="730"/>
    </location>
</feature>
<dbReference type="PANTHER" id="PTHR43289:SF34">
    <property type="entry name" value="SERINE_THREONINE-PROTEIN KINASE YBDM-RELATED"/>
    <property type="match status" value="1"/>
</dbReference>
<dbReference type="SUPFAM" id="SSF56112">
    <property type="entry name" value="Protein kinase-like (PK-like)"/>
    <property type="match status" value="1"/>
</dbReference>
<keyword evidence="2 5" id="KW-0547">Nucleotide-binding</keyword>
<evidence type="ECO:0000256" key="6">
    <source>
        <dbReference type="SAM" id="MobiDB-lite"/>
    </source>
</evidence>
<dbReference type="SUPFAM" id="SSF69304">
    <property type="entry name" value="Tricorn protease N-terminal domain"/>
    <property type="match status" value="1"/>
</dbReference>
<dbReference type="GO" id="GO:0005524">
    <property type="term" value="F:ATP binding"/>
    <property type="evidence" value="ECO:0007669"/>
    <property type="project" value="UniProtKB-UniRule"/>
</dbReference>
<evidence type="ECO:0000256" key="3">
    <source>
        <dbReference type="ARBA" id="ARBA00022777"/>
    </source>
</evidence>
<feature type="region of interest" description="Disordered" evidence="6">
    <location>
        <begin position="284"/>
        <end position="412"/>
    </location>
</feature>
<dbReference type="PROSITE" id="PS50011">
    <property type="entry name" value="PROTEIN_KINASE_DOM"/>
    <property type="match status" value="1"/>
</dbReference>
<evidence type="ECO:0000256" key="4">
    <source>
        <dbReference type="ARBA" id="ARBA00022840"/>
    </source>
</evidence>
<dbReference type="SMART" id="SM00220">
    <property type="entry name" value="S_TKc"/>
    <property type="match status" value="1"/>
</dbReference>
<keyword evidence="3" id="KW-0418">Kinase</keyword>
<dbReference type="AlphaFoldDB" id="A0A372JSX0"/>
<dbReference type="InterPro" id="IPR011009">
    <property type="entry name" value="Kinase-like_dom_sf"/>
</dbReference>
<sequence length="730" mass="76232">MIAMAGRPLGPDDPVRVGAYRLESKIGEGGMGAVYLGRAEDGRRVAVKVVRPELAGDPAFLARFHDEAVNAERVASFCTAKVLEHGEDLGLAYLVTEYIEGPSLLQHMNRQGPLTDGMVHGVAVGVATALVAIHRAGVVHRDLKPSNVLLSLTGPRVIDFGIARALDVAVSHTRTGQVVGTPGYIAPEQVAGQEVTPAVDVFAWGCLIAYAASGHNPFGRGSFEIMIARSLHAEPDLGALTTAPLAGLVRRALAKDPRSRPSAQDLLLELVGGVSDSAVSTTLHQAWDEPPAEPPPPPPEPDGPPAEPKGSQAGSHAPPSSGAAPHPPTEVGRSEPTHPPTQAAGVLRQEQAAADRAPQPGRGARPQGVPQTEPGQRTGTGPWPNPVPQATPDHHAGSRQPDGQGSPPASVRRRRTAPLLVALAVAAVVAAGGAAAYMATRGSAKHSNTAGGTTGSAAPAFPHETMLVRQDTAPGWPQKCHARIARYPTDATAAPSAVTSGSCDMLPAYTPDMRRFSFIRRTGGGNQLWTADADGGNAARLVGKVGGGRTAWSPDGGRIAYFAPDDAGVDQLFTVTVADGKSTQLTTDRARKGDPSWGPSGRIAFFSDASGENQIYLLDPQRPDQQPVRLTRDDVFAKDPAWSPDGTCLVFTRGAYPHGEIWIMGADGSGAHRLVGSSEHEMDPVWARAGGWVAYTRGPYATPVVRAVRADGSGDRRISPPGSSLAHPSW</sequence>
<accession>A0A372JSX0</accession>
<dbReference type="Gene3D" id="3.30.200.20">
    <property type="entry name" value="Phosphorylase Kinase, domain 1"/>
    <property type="match status" value="1"/>
</dbReference>
<evidence type="ECO:0000256" key="2">
    <source>
        <dbReference type="ARBA" id="ARBA00022741"/>
    </source>
</evidence>
<feature type="compositionally biased region" description="Low complexity" evidence="6">
    <location>
        <begin position="308"/>
        <end position="324"/>
    </location>
</feature>
<protein>
    <recommendedName>
        <fullName evidence="7">Protein kinase domain-containing protein</fullName>
    </recommendedName>
</protein>
<dbReference type="InterPro" id="IPR000719">
    <property type="entry name" value="Prot_kinase_dom"/>
</dbReference>
<evidence type="ECO:0000256" key="5">
    <source>
        <dbReference type="PROSITE-ProRule" id="PRU10141"/>
    </source>
</evidence>
<dbReference type="GO" id="GO:0004674">
    <property type="term" value="F:protein serine/threonine kinase activity"/>
    <property type="evidence" value="ECO:0007669"/>
    <property type="project" value="TreeGrafter"/>
</dbReference>
<name>A0A372JSX0_9ACTN</name>
<feature type="compositionally biased region" description="Pro residues" evidence="6">
    <location>
        <begin position="292"/>
        <end position="307"/>
    </location>
</feature>
<dbReference type="Gene3D" id="1.10.510.10">
    <property type="entry name" value="Transferase(Phosphotransferase) domain 1"/>
    <property type="match status" value="1"/>
</dbReference>
<evidence type="ECO:0000256" key="1">
    <source>
        <dbReference type="ARBA" id="ARBA00022679"/>
    </source>
</evidence>
<dbReference type="InterPro" id="IPR008271">
    <property type="entry name" value="Ser/Thr_kinase_AS"/>
</dbReference>
<organism evidence="8 9">
    <name type="scientific">Actinomadura logoneensis</name>
    <dbReference type="NCBI Taxonomy" id="2293572"/>
    <lineage>
        <taxon>Bacteria</taxon>
        <taxon>Bacillati</taxon>
        <taxon>Actinomycetota</taxon>
        <taxon>Actinomycetes</taxon>
        <taxon>Streptosporangiales</taxon>
        <taxon>Thermomonosporaceae</taxon>
        <taxon>Actinomadura</taxon>
    </lineage>
</organism>
<keyword evidence="1" id="KW-0808">Transferase</keyword>
<evidence type="ECO:0000313" key="8">
    <source>
        <dbReference type="EMBL" id="RFU42906.1"/>
    </source>
</evidence>
<feature type="domain" description="Protein kinase" evidence="7">
    <location>
        <begin position="20"/>
        <end position="271"/>
    </location>
</feature>
<dbReference type="Pfam" id="PF07676">
    <property type="entry name" value="PD40"/>
    <property type="match status" value="2"/>
</dbReference>
<dbReference type="CDD" id="cd14014">
    <property type="entry name" value="STKc_PknB_like"/>
    <property type="match status" value="1"/>
</dbReference>
<dbReference type="PROSITE" id="PS00108">
    <property type="entry name" value="PROTEIN_KINASE_ST"/>
    <property type="match status" value="1"/>
</dbReference>
<dbReference type="Gene3D" id="2.120.10.30">
    <property type="entry name" value="TolB, C-terminal domain"/>
    <property type="match status" value="1"/>
</dbReference>
<proteinExistence type="predicted"/>
<dbReference type="InterPro" id="IPR011659">
    <property type="entry name" value="WD40"/>
</dbReference>
<reference evidence="8 9" key="1">
    <citation type="submission" date="2018-08" db="EMBL/GenBank/DDBJ databases">
        <title>Actinomadura jelena sp. nov., a novel Actinomycete isolated from soil in Chad.</title>
        <authorList>
            <person name="Shi L."/>
        </authorList>
    </citation>
    <scope>NUCLEOTIDE SEQUENCE [LARGE SCALE GENOMIC DNA]</scope>
    <source>
        <strain evidence="8 9">NEAU-G17</strain>
    </source>
</reference>
<evidence type="ECO:0000313" key="9">
    <source>
        <dbReference type="Proteomes" id="UP000261811"/>
    </source>
</evidence>
<dbReference type="PANTHER" id="PTHR43289">
    <property type="entry name" value="MITOGEN-ACTIVATED PROTEIN KINASE KINASE KINASE 20-RELATED"/>
    <property type="match status" value="1"/>
</dbReference>
<dbReference type="Proteomes" id="UP000261811">
    <property type="component" value="Unassembled WGS sequence"/>
</dbReference>
<feature type="compositionally biased region" description="Polar residues" evidence="6">
    <location>
        <begin position="369"/>
        <end position="379"/>
    </location>
</feature>
<gene>
    <name evidence="8" type="ORF">DZF91_04110</name>
</gene>
<dbReference type="Pfam" id="PF00069">
    <property type="entry name" value="Pkinase"/>
    <property type="match status" value="1"/>
</dbReference>
<keyword evidence="9" id="KW-1185">Reference proteome</keyword>
<dbReference type="Gene3D" id="2.120.10.60">
    <property type="entry name" value="Tricorn protease N-terminal domain"/>
    <property type="match status" value="1"/>
</dbReference>
<evidence type="ECO:0000259" key="7">
    <source>
        <dbReference type="PROSITE" id="PS50011"/>
    </source>
</evidence>
<dbReference type="InterPro" id="IPR011042">
    <property type="entry name" value="6-blade_b-propeller_TolB-like"/>
</dbReference>
<feature type="binding site" evidence="5">
    <location>
        <position position="48"/>
    </location>
    <ligand>
        <name>ATP</name>
        <dbReference type="ChEBI" id="CHEBI:30616"/>
    </ligand>
</feature>
<dbReference type="EMBL" id="QURH01000085">
    <property type="protein sequence ID" value="RFU42906.1"/>
    <property type="molecule type" value="Genomic_DNA"/>
</dbReference>
<keyword evidence="4 5" id="KW-0067">ATP-binding</keyword>
<dbReference type="InterPro" id="IPR017441">
    <property type="entry name" value="Protein_kinase_ATP_BS"/>
</dbReference>
<comment type="caution">
    <text evidence="8">The sequence shown here is derived from an EMBL/GenBank/DDBJ whole genome shotgun (WGS) entry which is preliminary data.</text>
</comment>